<dbReference type="Proteomes" id="UP000321726">
    <property type="component" value="Unassembled WGS sequence"/>
</dbReference>
<proteinExistence type="predicted"/>
<dbReference type="InterPro" id="IPR050356">
    <property type="entry name" value="SulA_CellDiv_inhibitor"/>
</dbReference>
<feature type="domain" description="UmuC" evidence="2">
    <location>
        <begin position="22"/>
        <end position="146"/>
    </location>
</feature>
<sequence>MKGLWLYLHFPLLALESHSDVLEQPAALLDEHAVRIVQVNALAQACGVVPGMAMASALSLEPRLRLLQACAEQHRSQLEGLGLWSGRFSARVSLQPPDGVLLEIASMLRYFQGLDGLRRRLRQQLEKLDLTCVTATGHTPRAARLLALDGGFWAEDESRHEQRLARVPLARLELDERQQSRLKGLGLSRLGQLQALPSRELAHRLGAALSEQLACISGQQADPPEYFVPPERFCRAITLSHEVERAAALIFPLRRLLEELEGFLHARCRRAVTLELSLEHTQEQQQLTIGHATGEQRAEAWLELCHLRLERLQLSRPVVGLRLEVHELRELEPGREDLFSPRLPADAPAQLLSRLTSRLGEQALGRLVPCEDHRPECSWRRLPATGRWPKEMVASSGRRPGWLLMSPEPLVADWVGSSIALLEGPERIAGGWWDQHPVRRDYYVARWPDGRCGWVFRDAGGGWFVHGWFG</sequence>
<reference evidence="4 5" key="1">
    <citation type="submission" date="2016-11" db="EMBL/GenBank/DDBJ databases">
        <authorList>
            <person name="Jaros S."/>
            <person name="Januszkiewicz K."/>
            <person name="Wedrychowicz H."/>
        </authorList>
    </citation>
    <scope>NUCLEOTIDE SEQUENCE [LARGE SCALE GENOMIC DNA]</scope>
    <source>
        <strain evidence="4 5">DSM 4740</strain>
    </source>
</reference>
<evidence type="ECO:0000313" key="3">
    <source>
        <dbReference type="EMBL" id="GEN24036.1"/>
    </source>
</evidence>
<dbReference type="EMBL" id="FRCA01000007">
    <property type="protein sequence ID" value="SHM36089.1"/>
    <property type="molecule type" value="Genomic_DNA"/>
</dbReference>
<accession>A0A1M7I634</accession>
<evidence type="ECO:0000259" key="2">
    <source>
        <dbReference type="Pfam" id="PF00817"/>
    </source>
</evidence>
<reference evidence="3 6" key="2">
    <citation type="submission" date="2019-07" db="EMBL/GenBank/DDBJ databases">
        <title>Whole genome shotgun sequence of Halomonas cupida NBRC 102219.</title>
        <authorList>
            <person name="Hosoyama A."/>
            <person name="Uohara A."/>
            <person name="Ohji S."/>
            <person name="Ichikawa N."/>
        </authorList>
    </citation>
    <scope>NUCLEOTIDE SEQUENCE [LARGE SCALE GENOMIC DNA]</scope>
    <source>
        <strain evidence="3 6">NBRC 102219</strain>
    </source>
</reference>
<name>A0A1M7I634_9GAMM</name>
<organism evidence="4 5">
    <name type="scientific">Halomonas cupida</name>
    <dbReference type="NCBI Taxonomy" id="44933"/>
    <lineage>
        <taxon>Bacteria</taxon>
        <taxon>Pseudomonadati</taxon>
        <taxon>Pseudomonadota</taxon>
        <taxon>Gammaproteobacteria</taxon>
        <taxon>Oceanospirillales</taxon>
        <taxon>Halomonadaceae</taxon>
        <taxon>Halomonas</taxon>
    </lineage>
</organism>
<dbReference type="AlphaFoldDB" id="A0A1M7I634"/>
<dbReference type="OrthoDB" id="5298951at2"/>
<dbReference type="InterPro" id="IPR001126">
    <property type="entry name" value="UmuC"/>
</dbReference>
<protein>
    <submittedName>
        <fullName evidence="3">DNA repair nucleotidyltransferase</fullName>
    </submittedName>
    <submittedName>
        <fullName evidence="4">Protein ImuB</fullName>
    </submittedName>
</protein>
<keyword evidence="6" id="KW-1185">Reference proteome</keyword>
<dbReference type="Pfam" id="PF00817">
    <property type="entry name" value="IMS"/>
    <property type="match status" value="1"/>
</dbReference>
<dbReference type="GO" id="GO:0006281">
    <property type="term" value="P:DNA repair"/>
    <property type="evidence" value="ECO:0007669"/>
    <property type="project" value="InterPro"/>
</dbReference>
<keyword evidence="1" id="KW-0227">DNA damage</keyword>
<dbReference type="EMBL" id="BJXU01000072">
    <property type="protein sequence ID" value="GEN24036.1"/>
    <property type="molecule type" value="Genomic_DNA"/>
</dbReference>
<dbReference type="STRING" id="44933.SAMN05660971_02823"/>
<evidence type="ECO:0000256" key="1">
    <source>
        <dbReference type="ARBA" id="ARBA00022763"/>
    </source>
</evidence>
<dbReference type="RefSeq" id="WP_073435828.1">
    <property type="nucleotide sequence ID" value="NZ_BJXU01000072.1"/>
</dbReference>
<evidence type="ECO:0000313" key="6">
    <source>
        <dbReference type="Proteomes" id="UP000321726"/>
    </source>
</evidence>
<dbReference type="SUPFAM" id="SSF56672">
    <property type="entry name" value="DNA/RNA polymerases"/>
    <property type="match status" value="1"/>
</dbReference>
<dbReference type="PANTHER" id="PTHR35369">
    <property type="entry name" value="BLR3025 PROTEIN-RELATED"/>
    <property type="match status" value="1"/>
</dbReference>
<dbReference type="CDD" id="cd03468">
    <property type="entry name" value="PolY_like"/>
    <property type="match status" value="1"/>
</dbReference>
<dbReference type="Proteomes" id="UP000184123">
    <property type="component" value="Unassembled WGS sequence"/>
</dbReference>
<evidence type="ECO:0000313" key="4">
    <source>
        <dbReference type="EMBL" id="SHM36089.1"/>
    </source>
</evidence>
<gene>
    <name evidence="3" type="ORF">HCU01_19850</name>
    <name evidence="4" type="ORF">SAMN05660971_02823</name>
</gene>
<evidence type="ECO:0000313" key="5">
    <source>
        <dbReference type="Proteomes" id="UP000184123"/>
    </source>
</evidence>
<dbReference type="PANTHER" id="PTHR35369:SF2">
    <property type="entry name" value="BLR3025 PROTEIN"/>
    <property type="match status" value="1"/>
</dbReference>
<dbReference type="InterPro" id="IPR043502">
    <property type="entry name" value="DNA/RNA_pol_sf"/>
</dbReference>